<reference evidence="1" key="2">
    <citation type="submission" date="2023-12" db="EMBL/GenBank/DDBJ databases">
        <authorList>
            <person name="Sun Q."/>
            <person name="Inoue M."/>
        </authorList>
    </citation>
    <scope>NUCLEOTIDE SEQUENCE</scope>
    <source>
        <strain evidence="1">JCM 17590</strain>
    </source>
</reference>
<evidence type="ECO:0000313" key="2">
    <source>
        <dbReference type="Proteomes" id="UP001415169"/>
    </source>
</evidence>
<organism evidence="1 2">
    <name type="scientific">Gryllotalpicola daejeonensis</name>
    <dbReference type="NCBI Taxonomy" id="993087"/>
    <lineage>
        <taxon>Bacteria</taxon>
        <taxon>Bacillati</taxon>
        <taxon>Actinomycetota</taxon>
        <taxon>Actinomycetes</taxon>
        <taxon>Micrococcales</taxon>
        <taxon>Microbacteriaceae</taxon>
        <taxon>Gryllotalpicola</taxon>
    </lineage>
</organism>
<sequence>MRLTDLLDRPVRDATGALLGRVIDARFVLDGAPSGNGAGALSDARLHGLIVSPRRSGSFLGYERTGVNRPWLIAHFLAWRERHDVLVRWADVATVGEELQLRSGATLYSPALPGSR</sequence>
<proteinExistence type="predicted"/>
<dbReference type="RefSeq" id="WP_344792461.1">
    <property type="nucleotide sequence ID" value="NZ_BAABBV010000002.1"/>
</dbReference>
<protein>
    <recommendedName>
        <fullName evidence="3">PRC-barrel domain containing protein</fullName>
    </recommendedName>
</protein>
<accession>A0ABP7ZMT6</accession>
<evidence type="ECO:0008006" key="3">
    <source>
        <dbReference type="Google" id="ProtNLM"/>
    </source>
</evidence>
<comment type="caution">
    <text evidence="1">The sequence shown here is derived from an EMBL/GenBank/DDBJ whole genome shotgun (WGS) entry which is preliminary data.</text>
</comment>
<name>A0ABP7ZMT6_9MICO</name>
<reference evidence="1" key="1">
    <citation type="journal article" date="2014" name="Int. J. Syst. Evol. Microbiol.">
        <title>Complete genome of a new Firmicutes species belonging to the dominant human colonic microbiota ('Ruminococcus bicirculans') reveals two chromosomes and a selective capacity to utilize plant glucans.</title>
        <authorList>
            <consortium name="NISC Comparative Sequencing Program"/>
            <person name="Wegmann U."/>
            <person name="Louis P."/>
            <person name="Goesmann A."/>
            <person name="Henrissat B."/>
            <person name="Duncan S.H."/>
            <person name="Flint H.J."/>
        </authorList>
    </citation>
    <scope>NUCLEOTIDE SEQUENCE</scope>
    <source>
        <strain evidence="1">JCM 17590</strain>
    </source>
</reference>
<dbReference type="Proteomes" id="UP001415169">
    <property type="component" value="Unassembled WGS sequence"/>
</dbReference>
<gene>
    <name evidence="1" type="ORF">GCM10022286_27580</name>
</gene>
<keyword evidence="2" id="KW-1185">Reference proteome</keyword>
<dbReference type="EMBL" id="BAABBV010000002">
    <property type="protein sequence ID" value="GAA4165020.1"/>
    <property type="molecule type" value="Genomic_DNA"/>
</dbReference>
<evidence type="ECO:0000313" key="1">
    <source>
        <dbReference type="EMBL" id="GAA4165020.1"/>
    </source>
</evidence>